<dbReference type="AlphaFoldDB" id="A0A9X1RU87"/>
<keyword evidence="14" id="KW-1185">Reference proteome</keyword>
<dbReference type="Proteomes" id="UP001139308">
    <property type="component" value="Unassembled WGS sequence"/>
</dbReference>
<dbReference type="PANTHER" id="PTHR45745:SF1">
    <property type="entry name" value="PHOSPHOGLUCOMUTASE 2B-RELATED"/>
    <property type="match status" value="1"/>
</dbReference>
<evidence type="ECO:0000256" key="5">
    <source>
        <dbReference type="ARBA" id="ARBA00022842"/>
    </source>
</evidence>
<keyword evidence="6 13" id="KW-0413">Isomerase</keyword>
<dbReference type="EC" id="5.4.2.2" evidence="7"/>
<keyword evidence="4 8" id="KW-0479">Metal-binding</keyword>
<evidence type="ECO:0000259" key="11">
    <source>
        <dbReference type="Pfam" id="PF02879"/>
    </source>
</evidence>
<dbReference type="GO" id="GO:0008973">
    <property type="term" value="F:phosphopentomutase activity"/>
    <property type="evidence" value="ECO:0007669"/>
    <property type="project" value="TreeGrafter"/>
</dbReference>
<keyword evidence="5 8" id="KW-0460">Magnesium</keyword>
<dbReference type="SUPFAM" id="SSF55957">
    <property type="entry name" value="Phosphoglucomutase, C-terminal domain"/>
    <property type="match status" value="1"/>
</dbReference>
<dbReference type="InterPro" id="IPR005845">
    <property type="entry name" value="A-D-PHexomutase_a/b/a-II"/>
</dbReference>
<evidence type="ECO:0000259" key="10">
    <source>
        <dbReference type="Pfam" id="PF02878"/>
    </source>
</evidence>
<evidence type="ECO:0000256" key="8">
    <source>
        <dbReference type="RuleBase" id="RU004326"/>
    </source>
</evidence>
<evidence type="ECO:0000313" key="14">
    <source>
        <dbReference type="Proteomes" id="UP001139308"/>
    </source>
</evidence>
<dbReference type="PANTHER" id="PTHR45745">
    <property type="entry name" value="PHOSPHOMANNOMUTASE 45A"/>
    <property type="match status" value="1"/>
</dbReference>
<dbReference type="CDD" id="cd05801">
    <property type="entry name" value="PGM_like3"/>
    <property type="match status" value="1"/>
</dbReference>
<evidence type="ECO:0000256" key="1">
    <source>
        <dbReference type="ARBA" id="ARBA00001946"/>
    </source>
</evidence>
<protein>
    <recommendedName>
        <fullName evidence="7">Phosphoglucomutase</fullName>
        <ecNumber evidence="7">5.4.2.2</ecNumber>
    </recommendedName>
</protein>
<keyword evidence="3" id="KW-0597">Phosphoprotein</keyword>
<dbReference type="GO" id="GO:0006166">
    <property type="term" value="P:purine ribonucleoside salvage"/>
    <property type="evidence" value="ECO:0007669"/>
    <property type="project" value="TreeGrafter"/>
</dbReference>
<dbReference type="InterPro" id="IPR016066">
    <property type="entry name" value="A-D-PHexomutase_CS"/>
</dbReference>
<dbReference type="RefSeq" id="WP_238466468.1">
    <property type="nucleotide sequence ID" value="NZ_JAKLJA010000025.1"/>
</dbReference>
<evidence type="ECO:0000256" key="4">
    <source>
        <dbReference type="ARBA" id="ARBA00022723"/>
    </source>
</evidence>
<dbReference type="InterPro" id="IPR005846">
    <property type="entry name" value="A-D-PHexomutase_a/b/a-III"/>
</dbReference>
<feature type="domain" description="Alpha-D-phosphohexomutase alpha/beta/alpha" evidence="12">
    <location>
        <begin position="323"/>
        <end position="441"/>
    </location>
</feature>
<evidence type="ECO:0000259" key="9">
    <source>
        <dbReference type="Pfam" id="PF00408"/>
    </source>
</evidence>
<accession>A0A9X1RU87</accession>
<dbReference type="SUPFAM" id="SSF53738">
    <property type="entry name" value="Phosphoglucomutase, first 3 domains"/>
    <property type="match status" value="3"/>
</dbReference>
<dbReference type="InterPro" id="IPR016055">
    <property type="entry name" value="A-D-PHexomutase_a/b/a-I/II/III"/>
</dbReference>
<dbReference type="InterPro" id="IPR005843">
    <property type="entry name" value="A-D-PHexomutase_C"/>
</dbReference>
<dbReference type="GO" id="GO:0005975">
    <property type="term" value="P:carbohydrate metabolic process"/>
    <property type="evidence" value="ECO:0007669"/>
    <property type="project" value="UniProtKB-UniRule"/>
</dbReference>
<dbReference type="Pfam" id="PF02880">
    <property type="entry name" value="PGM_PMM_III"/>
    <property type="match status" value="1"/>
</dbReference>
<evidence type="ECO:0000256" key="6">
    <source>
        <dbReference type="ARBA" id="ARBA00023235"/>
    </source>
</evidence>
<dbReference type="Pfam" id="PF02878">
    <property type="entry name" value="PGM_PMM_I"/>
    <property type="match status" value="1"/>
</dbReference>
<dbReference type="InterPro" id="IPR036900">
    <property type="entry name" value="A-D-PHexomutase_C_sf"/>
</dbReference>
<evidence type="ECO:0000259" key="12">
    <source>
        <dbReference type="Pfam" id="PF02880"/>
    </source>
</evidence>
<dbReference type="InterPro" id="IPR005844">
    <property type="entry name" value="A-D-PHexomutase_a/b/a-I"/>
</dbReference>
<dbReference type="GO" id="GO:0000287">
    <property type="term" value="F:magnesium ion binding"/>
    <property type="evidence" value="ECO:0007669"/>
    <property type="project" value="InterPro"/>
</dbReference>
<proteinExistence type="inferred from homology"/>
<comment type="caution">
    <text evidence="13">The sequence shown here is derived from an EMBL/GenBank/DDBJ whole genome shotgun (WGS) entry which is preliminary data.</text>
</comment>
<comment type="cofactor">
    <cofactor evidence="1">
        <name>Mg(2+)</name>
        <dbReference type="ChEBI" id="CHEBI:18420"/>
    </cofactor>
</comment>
<reference evidence="13" key="1">
    <citation type="submission" date="2022-01" db="EMBL/GenBank/DDBJ databases">
        <title>Genome sequence and assembly of Parabukholderia sp. RG36.</title>
        <authorList>
            <person name="Chhetri G."/>
        </authorList>
    </citation>
    <scope>NUCLEOTIDE SEQUENCE</scope>
    <source>
        <strain evidence="13">RG36</strain>
    </source>
</reference>
<evidence type="ECO:0000256" key="3">
    <source>
        <dbReference type="ARBA" id="ARBA00022553"/>
    </source>
</evidence>
<evidence type="ECO:0000313" key="13">
    <source>
        <dbReference type="EMBL" id="MCG5076544.1"/>
    </source>
</evidence>
<organism evidence="13 14">
    <name type="scientific">Paraburkholderia tagetis</name>
    <dbReference type="NCBI Taxonomy" id="2913261"/>
    <lineage>
        <taxon>Bacteria</taxon>
        <taxon>Pseudomonadati</taxon>
        <taxon>Pseudomonadota</taxon>
        <taxon>Betaproteobacteria</taxon>
        <taxon>Burkholderiales</taxon>
        <taxon>Burkholderiaceae</taxon>
        <taxon>Paraburkholderia</taxon>
    </lineage>
</organism>
<dbReference type="Pfam" id="PF00408">
    <property type="entry name" value="PGM_PMM_IV"/>
    <property type="match status" value="1"/>
</dbReference>
<evidence type="ECO:0000256" key="2">
    <source>
        <dbReference type="ARBA" id="ARBA00010231"/>
    </source>
</evidence>
<dbReference type="EMBL" id="JAKLJA010000025">
    <property type="protein sequence ID" value="MCG5076544.1"/>
    <property type="molecule type" value="Genomic_DNA"/>
</dbReference>
<feature type="domain" description="Alpha-D-phosphohexomutase alpha/beta/alpha" evidence="10">
    <location>
        <begin position="40"/>
        <end position="180"/>
    </location>
</feature>
<dbReference type="Pfam" id="PF02879">
    <property type="entry name" value="PGM_PMM_II"/>
    <property type="match status" value="1"/>
</dbReference>
<dbReference type="PROSITE" id="PS00710">
    <property type="entry name" value="PGM_PMM"/>
    <property type="match status" value="1"/>
</dbReference>
<dbReference type="InterPro" id="IPR005852">
    <property type="entry name" value="PGM_a-D-Glc-sp"/>
</dbReference>
<dbReference type="Gene3D" id="3.30.310.50">
    <property type="entry name" value="Alpha-D-phosphohexomutase, C-terminal domain"/>
    <property type="match status" value="1"/>
</dbReference>
<comment type="similarity">
    <text evidence="2 8">Belongs to the phosphohexose mutase family.</text>
</comment>
<gene>
    <name evidence="13" type="primary">pgm</name>
    <name evidence="13" type="ORF">L5014_24795</name>
</gene>
<feature type="domain" description="Alpha-D-phosphohexomutase alpha/beta/alpha" evidence="11">
    <location>
        <begin position="211"/>
        <end position="316"/>
    </location>
</feature>
<dbReference type="GO" id="GO:0004614">
    <property type="term" value="F:phosphoglucomutase activity"/>
    <property type="evidence" value="ECO:0007669"/>
    <property type="project" value="UniProtKB-UniRule"/>
</dbReference>
<dbReference type="Gene3D" id="3.40.120.10">
    <property type="entry name" value="Alpha-D-Glucose-1,6-Bisphosphate, subunit A, domain 3"/>
    <property type="match status" value="3"/>
</dbReference>
<feature type="domain" description="Alpha-D-phosphohexomutase C-terminal" evidence="9">
    <location>
        <begin position="495"/>
        <end position="537"/>
    </location>
</feature>
<dbReference type="NCBIfam" id="TIGR01132">
    <property type="entry name" value="pgm"/>
    <property type="match status" value="1"/>
</dbReference>
<name>A0A9X1RU87_9BURK</name>
<sequence>MNISPLAGKPASHAMLVNVARLVTSYYTDMPDPAIPAQRVAFGTSGHRGSAFERGFNEWHVLAITQAICRYRKQQSIDGPLFLGIDTHALSEPAFASALEVLAANGVEVMIAQIGEYTPTPAVSHAILAYNRDRPAGLADGIVMTPSHNPPESGGFKYNPPNGGPADETVTGWIDAAANALLEGKLDGVLRVPLSKALRATTTHRHDFLNAYVGDLCNVIDMDVVRGAPIRLGVDPLGGAGVHYWGPIADRYGLNLTVVNDEVDPTFRFMSVDWDGRIRMDPSSPFAMQTLLDQKDRFDLAFACDTDHDRHGVVTRNAGLLPPNHYLTVLVDYLYAHRPQWPAHAAVGKTIVSSQMIDRVTEKLGRALYEVPVGFKWFVGGLLDGSLGFAGEESAGASCLRLDGSAWTTDKDGIVPALLSAEITTRIGRDPAEIYRDLTQRLGEPAERRLQAAATAQQRALLARLSPAQFPHTELAGEKIEHVLDRAPGNHAAFGGIKVITKSGWFAARPSGTEDIYKIYAESFRGEAHLRRIVDEAEAMVDDTLEAQTAERGGDLQ</sequence>
<evidence type="ECO:0000256" key="7">
    <source>
        <dbReference type="NCBIfam" id="TIGR01132"/>
    </source>
</evidence>